<evidence type="ECO:0000313" key="9">
    <source>
        <dbReference type="Proteomes" id="UP000625283"/>
    </source>
</evidence>
<evidence type="ECO:0000256" key="2">
    <source>
        <dbReference type="ARBA" id="ARBA00006275"/>
    </source>
</evidence>
<evidence type="ECO:0000256" key="1">
    <source>
        <dbReference type="ARBA" id="ARBA00004442"/>
    </source>
</evidence>
<dbReference type="PROSITE" id="PS51257">
    <property type="entry name" value="PROKAR_LIPOPROTEIN"/>
    <property type="match status" value="1"/>
</dbReference>
<dbReference type="Gene3D" id="1.25.40.390">
    <property type="match status" value="1"/>
</dbReference>
<keyword evidence="4" id="KW-0472">Membrane</keyword>
<dbReference type="Gene3D" id="1.25.40.900">
    <property type="match status" value="1"/>
</dbReference>
<gene>
    <name evidence="8" type="ORF">JKG61_18815</name>
</gene>
<evidence type="ECO:0000256" key="4">
    <source>
        <dbReference type="ARBA" id="ARBA00023136"/>
    </source>
</evidence>
<comment type="similarity">
    <text evidence="2">Belongs to the SusD family.</text>
</comment>
<keyword evidence="5" id="KW-0998">Cell outer membrane</keyword>
<comment type="subcellular location">
    <subcellularLocation>
        <location evidence="1">Cell outer membrane</location>
    </subcellularLocation>
</comment>
<evidence type="ECO:0000256" key="3">
    <source>
        <dbReference type="ARBA" id="ARBA00022729"/>
    </source>
</evidence>
<feature type="domain" description="SusD-like N-terminal" evidence="7">
    <location>
        <begin position="22"/>
        <end position="226"/>
    </location>
</feature>
<protein>
    <submittedName>
        <fullName evidence="8">RagB/SusD family nutrient uptake outer membrane protein</fullName>
    </submittedName>
</protein>
<dbReference type="Proteomes" id="UP000625283">
    <property type="component" value="Unassembled WGS sequence"/>
</dbReference>
<evidence type="ECO:0000259" key="6">
    <source>
        <dbReference type="Pfam" id="PF07980"/>
    </source>
</evidence>
<proteinExistence type="inferred from homology"/>
<dbReference type="SUPFAM" id="SSF48452">
    <property type="entry name" value="TPR-like"/>
    <property type="match status" value="1"/>
</dbReference>
<evidence type="ECO:0000259" key="7">
    <source>
        <dbReference type="Pfam" id="PF14322"/>
    </source>
</evidence>
<dbReference type="InterPro" id="IPR012944">
    <property type="entry name" value="SusD_RagB_dom"/>
</dbReference>
<organism evidence="8 9">
    <name type="scientific">Sphingobacterium faecale</name>
    <dbReference type="NCBI Taxonomy" id="2803775"/>
    <lineage>
        <taxon>Bacteria</taxon>
        <taxon>Pseudomonadati</taxon>
        <taxon>Bacteroidota</taxon>
        <taxon>Sphingobacteriia</taxon>
        <taxon>Sphingobacteriales</taxon>
        <taxon>Sphingobacteriaceae</taxon>
        <taxon>Sphingobacterium</taxon>
    </lineage>
</organism>
<sequence length="448" mass="51784">MKKILLFKFIILTVLFTACTKEWLDAKRDISMIVPTTLDDMRLLMNNDGTFVLDGRIFAEVAADDYYVMDDQINAALPSYRNTYIWSNDIYEIDQHVTDWNTSYEQIFIANVVLKGLEKIEPTASTEVEYNDIKGAALFFRAKAFFNLTESFAKPYDAATAETDLGIPLRFDPDMNAPIERTTIKETWDRIVIDLKEAVKLLKPLPTIITNTSRCTANALLARVYLCLQDYEQALYYANESLKDKSDLLDYNTLNLSATYPVTRFNNETLMYSEMAAYNSAYMTTSSRTQRELYNSYDTDDLRKQVFFNILPDGEFGFRGTYTGNGRVFSGFSVNEMYITRAECYARLGDPDAAMDDLNALLVKRYKENEFIPLTASDKAEALQIVLQERRKELLRRGLRWSDIRRLNKETQFQKTFTRTWQGTTYTLTPERINNYSSPFPYTATSIR</sequence>
<keyword evidence="3" id="KW-0732">Signal</keyword>
<evidence type="ECO:0000256" key="5">
    <source>
        <dbReference type="ARBA" id="ARBA00023237"/>
    </source>
</evidence>
<dbReference type="EMBL" id="JAERTY010000011">
    <property type="protein sequence ID" value="MBL1410817.1"/>
    <property type="molecule type" value="Genomic_DNA"/>
</dbReference>
<dbReference type="InterPro" id="IPR011990">
    <property type="entry name" value="TPR-like_helical_dom_sf"/>
</dbReference>
<feature type="domain" description="RagB/SusD" evidence="6">
    <location>
        <begin position="336"/>
        <end position="429"/>
    </location>
</feature>
<dbReference type="RefSeq" id="WP_202104516.1">
    <property type="nucleotide sequence ID" value="NZ_JAERTY010000011.1"/>
</dbReference>
<dbReference type="Gene3D" id="2.20.20.130">
    <property type="match status" value="1"/>
</dbReference>
<evidence type="ECO:0000313" key="8">
    <source>
        <dbReference type="EMBL" id="MBL1410817.1"/>
    </source>
</evidence>
<keyword evidence="9" id="KW-1185">Reference proteome</keyword>
<comment type="caution">
    <text evidence="8">The sequence shown here is derived from an EMBL/GenBank/DDBJ whole genome shotgun (WGS) entry which is preliminary data.</text>
</comment>
<name>A0ABS1R7Z8_9SPHI</name>
<dbReference type="Pfam" id="PF14322">
    <property type="entry name" value="SusD-like_3"/>
    <property type="match status" value="1"/>
</dbReference>
<reference evidence="8 9" key="1">
    <citation type="submission" date="2021-01" db="EMBL/GenBank/DDBJ databases">
        <title>C459-1 draft genome sequence.</title>
        <authorList>
            <person name="Zhang X.-F."/>
        </authorList>
    </citation>
    <scope>NUCLEOTIDE SEQUENCE [LARGE SCALE GENOMIC DNA]</scope>
    <source>
        <strain evidence="9">C459-1</strain>
    </source>
</reference>
<accession>A0ABS1R7Z8</accession>
<dbReference type="InterPro" id="IPR033985">
    <property type="entry name" value="SusD-like_N"/>
</dbReference>
<dbReference type="Pfam" id="PF07980">
    <property type="entry name" value="SusD_RagB"/>
    <property type="match status" value="1"/>
</dbReference>